<evidence type="ECO:0000313" key="5">
    <source>
        <dbReference type="Proteomes" id="UP000635996"/>
    </source>
</evidence>
<evidence type="ECO:0000313" key="4">
    <source>
        <dbReference type="EMBL" id="NJP15608.1"/>
    </source>
</evidence>
<feature type="domain" description="Nudix hydrolase" evidence="3">
    <location>
        <begin position="27"/>
        <end position="152"/>
    </location>
</feature>
<name>A0ABX0YX13_STRTL</name>
<gene>
    <name evidence="4" type="ORF">HCJ95_15225</name>
</gene>
<evidence type="ECO:0000256" key="1">
    <source>
        <dbReference type="ARBA" id="ARBA00001946"/>
    </source>
</evidence>
<dbReference type="PROSITE" id="PS51462">
    <property type="entry name" value="NUDIX"/>
    <property type="match status" value="1"/>
</dbReference>
<reference evidence="4 5" key="1">
    <citation type="submission" date="2020-03" db="EMBL/GenBank/DDBJ databases">
        <title>WGS of actinomycetes isolated from Thailand.</title>
        <authorList>
            <person name="Thawai C."/>
        </authorList>
    </citation>
    <scope>NUCLEOTIDE SEQUENCE [LARGE SCALE GENOMIC DNA]</scope>
    <source>
        <strain evidence="4 5">NBRC 13905</strain>
    </source>
</reference>
<dbReference type="PANTHER" id="PTHR43046:SF16">
    <property type="entry name" value="ADP-RIBOSE PYROPHOSPHATASE YJHB-RELATED"/>
    <property type="match status" value="1"/>
</dbReference>
<dbReference type="PANTHER" id="PTHR43046">
    <property type="entry name" value="GDP-MANNOSE MANNOSYL HYDROLASE"/>
    <property type="match status" value="1"/>
</dbReference>
<dbReference type="InterPro" id="IPR015797">
    <property type="entry name" value="NUDIX_hydrolase-like_dom_sf"/>
</dbReference>
<dbReference type="Gene3D" id="3.90.79.10">
    <property type="entry name" value="Nucleoside Triphosphate Pyrophosphohydrolase"/>
    <property type="match status" value="1"/>
</dbReference>
<proteinExistence type="predicted"/>
<dbReference type="EMBL" id="JAATEL010000014">
    <property type="protein sequence ID" value="NJP15608.1"/>
    <property type="molecule type" value="Genomic_DNA"/>
</dbReference>
<dbReference type="Proteomes" id="UP000635996">
    <property type="component" value="Unassembled WGS sequence"/>
</dbReference>
<dbReference type="InterPro" id="IPR000086">
    <property type="entry name" value="NUDIX_hydrolase_dom"/>
</dbReference>
<dbReference type="RefSeq" id="WP_125500653.1">
    <property type="nucleotide sequence ID" value="NZ_BMVZ01000018.1"/>
</dbReference>
<evidence type="ECO:0000259" key="3">
    <source>
        <dbReference type="PROSITE" id="PS51462"/>
    </source>
</evidence>
<dbReference type="SUPFAM" id="SSF55811">
    <property type="entry name" value="Nudix"/>
    <property type="match status" value="1"/>
</dbReference>
<keyword evidence="2" id="KW-0378">Hydrolase</keyword>
<protein>
    <submittedName>
        <fullName evidence="4">NUDIX domain-containing protein</fullName>
    </submittedName>
</protein>
<comment type="caution">
    <text evidence="4">The sequence shown here is derived from an EMBL/GenBank/DDBJ whole genome shotgun (WGS) entry which is preliminary data.</text>
</comment>
<sequence length="166" mass="18612">MKRIIARLWRAIRGPVQWRILWLANSTFMVGVTGIVRDDQGRVLVLRHRMWPPGREWGLPTGFAKAGEDFGTTVVREVREETGLEVEPGRLVRLKSGYRLRVEVAYEAHLVGDATPRVDDFEVLEARWCPPDSLPAGMQEAHKQLIADTAPDDQVNGACSPAETVT</sequence>
<keyword evidence="5" id="KW-1185">Reference proteome</keyword>
<dbReference type="Pfam" id="PF00293">
    <property type="entry name" value="NUDIX"/>
    <property type="match status" value="1"/>
</dbReference>
<dbReference type="PROSITE" id="PS00893">
    <property type="entry name" value="NUDIX_BOX"/>
    <property type="match status" value="1"/>
</dbReference>
<accession>A0ABX0YX13</accession>
<comment type="cofactor">
    <cofactor evidence="1">
        <name>Mg(2+)</name>
        <dbReference type="ChEBI" id="CHEBI:18420"/>
    </cofactor>
</comment>
<dbReference type="InterPro" id="IPR020084">
    <property type="entry name" value="NUDIX_hydrolase_CS"/>
</dbReference>
<organism evidence="4 5">
    <name type="scientific">Streptomyces thermoviolaceus subsp. thermoviolaceus</name>
    <dbReference type="NCBI Taxonomy" id="66860"/>
    <lineage>
        <taxon>Bacteria</taxon>
        <taxon>Bacillati</taxon>
        <taxon>Actinomycetota</taxon>
        <taxon>Actinomycetes</taxon>
        <taxon>Kitasatosporales</taxon>
        <taxon>Streptomycetaceae</taxon>
        <taxon>Streptomyces</taxon>
    </lineage>
</organism>
<evidence type="ECO:0000256" key="2">
    <source>
        <dbReference type="ARBA" id="ARBA00022801"/>
    </source>
</evidence>